<dbReference type="Pfam" id="PF11949">
    <property type="entry name" value="DUF3466"/>
    <property type="match status" value="1"/>
</dbReference>
<reference evidence="2 3" key="1">
    <citation type="submission" date="2015-03" db="EMBL/GenBank/DDBJ databases">
        <title>Genome sequence of Pseudoalteromonas aurantia.</title>
        <authorList>
            <person name="Xie B.-B."/>
            <person name="Rong J.-C."/>
            <person name="Qin Q.-L."/>
            <person name="Zhang Y.-Z."/>
        </authorList>
    </citation>
    <scope>NUCLEOTIDE SEQUENCE [LARGE SCALE GENOMIC DNA]</scope>
    <source>
        <strain evidence="2 3">208</strain>
    </source>
</reference>
<sequence>MNYIKTMVRSVLSISVLTACLSQASELSYTFEDIGSLGGPQTAAFDINNAGQIVGWSTRSKQKACVKISGDPMTCRFAFVYQAGMMTDLGSSHPDSIESTAVAINKHGDIVGNEHFIGNINGMRHSSYHAFFVEQGHVVPLPFSSTKQSPSSQAFDINDHGYIVGWIENNDDKDVMVEWQNTYSDAQIKHEHKAFFRRASATNNLGDVVGMEYERYSYKPNRAFIQTSKGVSLLLKSDSIWTEANEINDYGMIAGAQAPKAFRPSQATIWYPSITGGLAAHVVGGIGDSERELSAFKDINKRGTAVGMSSNPDRGSLAIVYYKGELIDLNTVTDVPGTLLEATAINDHGDIVGLYRDVNNHTRGFVLKQR</sequence>
<evidence type="ECO:0000313" key="3">
    <source>
        <dbReference type="Proteomes" id="UP000615755"/>
    </source>
</evidence>
<evidence type="ECO:0000256" key="1">
    <source>
        <dbReference type="SAM" id="SignalP"/>
    </source>
</evidence>
<proteinExistence type="predicted"/>
<dbReference type="InterPro" id="IPR022562">
    <property type="entry name" value="DUF3466"/>
</dbReference>
<dbReference type="PROSITE" id="PS51257">
    <property type="entry name" value="PROKAR_LIPOPROTEIN"/>
    <property type="match status" value="1"/>
</dbReference>
<keyword evidence="1" id="KW-0732">Signal</keyword>
<dbReference type="InterPro" id="IPR014262">
    <property type="entry name" value="HAF_rpt"/>
</dbReference>
<feature type="chain" id="PRO_5045598666" evidence="1">
    <location>
        <begin position="25"/>
        <end position="370"/>
    </location>
</feature>
<accession>A0ABR9EBR0</accession>
<comment type="caution">
    <text evidence="2">The sequence shown here is derived from an EMBL/GenBank/DDBJ whole genome shotgun (WGS) entry which is preliminary data.</text>
</comment>
<name>A0ABR9EBR0_9GAMM</name>
<dbReference type="Proteomes" id="UP000615755">
    <property type="component" value="Unassembled WGS sequence"/>
</dbReference>
<dbReference type="NCBIfam" id="TIGR02913">
    <property type="entry name" value="HAF_rpt"/>
    <property type="match status" value="1"/>
</dbReference>
<evidence type="ECO:0000313" key="2">
    <source>
        <dbReference type="EMBL" id="MBE0368421.1"/>
    </source>
</evidence>
<gene>
    <name evidence="2" type="ORF">PAUR_a2017</name>
</gene>
<dbReference type="EMBL" id="AQGV01000012">
    <property type="protein sequence ID" value="MBE0368421.1"/>
    <property type="molecule type" value="Genomic_DNA"/>
</dbReference>
<protein>
    <submittedName>
        <fullName evidence="2">Uncharacterized protein</fullName>
    </submittedName>
</protein>
<keyword evidence="3" id="KW-1185">Reference proteome</keyword>
<organism evidence="2 3">
    <name type="scientific">Pseudoalteromonas aurantia 208</name>
    <dbReference type="NCBI Taxonomy" id="1314867"/>
    <lineage>
        <taxon>Bacteria</taxon>
        <taxon>Pseudomonadati</taxon>
        <taxon>Pseudomonadota</taxon>
        <taxon>Gammaproteobacteria</taxon>
        <taxon>Alteromonadales</taxon>
        <taxon>Pseudoalteromonadaceae</taxon>
        <taxon>Pseudoalteromonas</taxon>
    </lineage>
</organism>
<feature type="signal peptide" evidence="1">
    <location>
        <begin position="1"/>
        <end position="24"/>
    </location>
</feature>
<dbReference type="RefSeq" id="WP_192507703.1">
    <property type="nucleotide sequence ID" value="NZ_AQGV01000012.1"/>
</dbReference>